<dbReference type="EMBL" id="BQKY01000007">
    <property type="protein sequence ID" value="GJN90526.1"/>
    <property type="molecule type" value="Genomic_DNA"/>
</dbReference>
<evidence type="ECO:0000313" key="2">
    <source>
        <dbReference type="EMBL" id="GJN90526.1"/>
    </source>
</evidence>
<evidence type="ECO:0000256" key="1">
    <source>
        <dbReference type="SAM" id="MobiDB-lite"/>
    </source>
</evidence>
<reference evidence="2 3" key="1">
    <citation type="submission" date="2021-12" db="EMBL/GenBank/DDBJ databases">
        <title>High titer production of polyol ester of fatty acids by Rhodotorula paludigena BS15 towards product separation-free biomass refinery.</title>
        <authorList>
            <person name="Mano J."/>
            <person name="Ono H."/>
            <person name="Tanaka T."/>
            <person name="Naito K."/>
            <person name="Sushida H."/>
            <person name="Ike M."/>
            <person name="Tokuyasu K."/>
            <person name="Kitaoka M."/>
        </authorList>
    </citation>
    <scope>NUCLEOTIDE SEQUENCE [LARGE SCALE GENOMIC DNA]</scope>
    <source>
        <strain evidence="2 3">BS15</strain>
    </source>
</reference>
<sequence>MPLRDYFGMRLITRTKRLMPDGRVRYQTRVTVLPPAVALSPLACLGLAHWSLVRRIDSIRGSLAHEFDSINAKLDALIRLDGGRHTRTSRESPATVFCHRVKADTGNEGKAVARRQKEDRGESGSKKKGSAGTA</sequence>
<dbReference type="Proteomes" id="UP001342314">
    <property type="component" value="Unassembled WGS sequence"/>
</dbReference>
<keyword evidence="3" id="KW-1185">Reference proteome</keyword>
<protein>
    <submittedName>
        <fullName evidence="2">Uncharacterized protein</fullName>
    </submittedName>
</protein>
<accession>A0AAV5GDB0</accession>
<evidence type="ECO:0000313" key="3">
    <source>
        <dbReference type="Proteomes" id="UP001342314"/>
    </source>
</evidence>
<gene>
    <name evidence="2" type="ORF">Rhopal_003537-T1</name>
</gene>
<feature type="region of interest" description="Disordered" evidence="1">
    <location>
        <begin position="106"/>
        <end position="134"/>
    </location>
</feature>
<comment type="caution">
    <text evidence="2">The sequence shown here is derived from an EMBL/GenBank/DDBJ whole genome shotgun (WGS) entry which is preliminary data.</text>
</comment>
<feature type="compositionally biased region" description="Basic and acidic residues" evidence="1">
    <location>
        <begin position="115"/>
        <end position="125"/>
    </location>
</feature>
<name>A0AAV5GDB0_9BASI</name>
<organism evidence="2 3">
    <name type="scientific">Rhodotorula paludigena</name>
    <dbReference type="NCBI Taxonomy" id="86838"/>
    <lineage>
        <taxon>Eukaryota</taxon>
        <taxon>Fungi</taxon>
        <taxon>Dikarya</taxon>
        <taxon>Basidiomycota</taxon>
        <taxon>Pucciniomycotina</taxon>
        <taxon>Microbotryomycetes</taxon>
        <taxon>Sporidiobolales</taxon>
        <taxon>Sporidiobolaceae</taxon>
        <taxon>Rhodotorula</taxon>
    </lineage>
</organism>
<dbReference type="AlphaFoldDB" id="A0AAV5GDB0"/>
<proteinExistence type="predicted"/>